<dbReference type="InterPro" id="IPR021878">
    <property type="entry name" value="TgpA_N"/>
</dbReference>
<name>A0A366XP60_9BACI</name>
<dbReference type="InterPro" id="IPR052901">
    <property type="entry name" value="Bact_TGase-like"/>
</dbReference>
<reference evidence="4 5" key="1">
    <citation type="submission" date="2018-07" db="EMBL/GenBank/DDBJ databases">
        <title>Lottiidibacillus patelloidae gen. nov., sp. nov., isolated from the intestinal tract of a marine limpet and the reclassification of B. taeanensis BH030017T, B. algicola KMM 3737T and B. hwajinpoensis SW-72T as genus Lottiidibacillus.</title>
        <authorList>
            <person name="Liu R."/>
            <person name="Huang Z."/>
        </authorList>
    </citation>
    <scope>NUCLEOTIDE SEQUENCE [LARGE SCALE GENOMIC DNA]</scope>
    <source>
        <strain evidence="4 5">BH030017</strain>
    </source>
</reference>
<feature type="domain" description="Transglutaminase-like" evidence="3">
    <location>
        <begin position="472"/>
        <end position="547"/>
    </location>
</feature>
<feature type="region of interest" description="Disordered" evidence="1">
    <location>
        <begin position="560"/>
        <end position="586"/>
    </location>
</feature>
<evidence type="ECO:0000259" key="3">
    <source>
        <dbReference type="SMART" id="SM00460"/>
    </source>
</evidence>
<dbReference type="PANTHER" id="PTHR42736">
    <property type="entry name" value="PROTEIN-GLUTAMINE GAMMA-GLUTAMYLTRANSFERASE"/>
    <property type="match status" value="1"/>
</dbReference>
<dbReference type="InterPro" id="IPR038765">
    <property type="entry name" value="Papain-like_cys_pep_sf"/>
</dbReference>
<feature type="transmembrane region" description="Helical" evidence="2">
    <location>
        <begin position="9"/>
        <end position="28"/>
    </location>
</feature>
<feature type="transmembrane region" description="Helical" evidence="2">
    <location>
        <begin position="73"/>
        <end position="94"/>
    </location>
</feature>
<feature type="transmembrane region" description="Helical" evidence="2">
    <location>
        <begin position="197"/>
        <end position="221"/>
    </location>
</feature>
<keyword evidence="2" id="KW-0472">Membrane</keyword>
<dbReference type="SUPFAM" id="SSF54001">
    <property type="entry name" value="Cysteine proteinases"/>
    <property type="match status" value="1"/>
</dbReference>
<dbReference type="EMBL" id="QOCW01000043">
    <property type="protein sequence ID" value="RBW67298.1"/>
    <property type="molecule type" value="Genomic_DNA"/>
</dbReference>
<feature type="transmembrane region" description="Helical" evidence="2">
    <location>
        <begin position="167"/>
        <end position="185"/>
    </location>
</feature>
<dbReference type="Gene3D" id="3.10.620.30">
    <property type="match status" value="1"/>
</dbReference>
<protein>
    <recommendedName>
        <fullName evidence="3">Transglutaminase-like domain-containing protein</fullName>
    </recommendedName>
</protein>
<accession>A0A366XP60</accession>
<keyword evidence="2" id="KW-1133">Transmembrane helix</keyword>
<dbReference type="AlphaFoldDB" id="A0A366XP60"/>
<dbReference type="Proteomes" id="UP000253314">
    <property type="component" value="Unassembled WGS sequence"/>
</dbReference>
<evidence type="ECO:0000313" key="5">
    <source>
        <dbReference type="Proteomes" id="UP000253314"/>
    </source>
</evidence>
<feature type="transmembrane region" description="Helical" evidence="2">
    <location>
        <begin position="40"/>
        <end position="61"/>
    </location>
</feature>
<dbReference type="Pfam" id="PF11992">
    <property type="entry name" value="TgpA_N"/>
    <property type="match status" value="1"/>
</dbReference>
<organism evidence="4 5">
    <name type="scientific">Bacillus taeanensis</name>
    <dbReference type="NCBI Taxonomy" id="273032"/>
    <lineage>
        <taxon>Bacteria</taxon>
        <taxon>Bacillati</taxon>
        <taxon>Bacillota</taxon>
        <taxon>Bacilli</taxon>
        <taxon>Bacillales</taxon>
        <taxon>Bacillaceae</taxon>
        <taxon>Bacillus</taxon>
    </lineage>
</organism>
<keyword evidence="5" id="KW-1185">Reference proteome</keyword>
<feature type="transmembrane region" description="Helical" evidence="2">
    <location>
        <begin position="142"/>
        <end position="161"/>
    </location>
</feature>
<keyword evidence="2" id="KW-0812">Transmembrane</keyword>
<dbReference type="PANTHER" id="PTHR42736:SF1">
    <property type="entry name" value="PROTEIN-GLUTAMINE GAMMA-GLUTAMYLTRANSFERASE"/>
    <property type="match status" value="1"/>
</dbReference>
<dbReference type="InterPro" id="IPR002931">
    <property type="entry name" value="Transglutaminase-like"/>
</dbReference>
<dbReference type="OrthoDB" id="9804872at2"/>
<evidence type="ECO:0000256" key="2">
    <source>
        <dbReference type="SAM" id="Phobius"/>
    </source>
</evidence>
<evidence type="ECO:0000256" key="1">
    <source>
        <dbReference type="SAM" id="MobiDB-lite"/>
    </source>
</evidence>
<gene>
    <name evidence="4" type="ORF">DS031_22955</name>
</gene>
<proteinExistence type="predicted"/>
<comment type="caution">
    <text evidence="4">The sequence shown here is derived from an EMBL/GenBank/DDBJ whole genome shotgun (WGS) entry which is preliminary data.</text>
</comment>
<sequence>MRLAERSRFNLLTLLLYTLSFLIFLEWMRPLEDLTNTGSIELLTLYTGLLFLLTLLQLPWLLSTLIKMMGMLFIIHFVFFQGSIFDLRWVQFVIEDVSRNINYLSAANWEALSNLFRTILFLVLLWLVSYLMHYWLIQARRIFLFFFVTIIYITVLDTFTPYDASGAIIRIVMMGFILLGLLRVIRVQEKEGFGEAVKVPLIWVLPLASLILFASFLGIAAPKAEPQWPDPVPFLKSANNTGENLGVEGGGISRIGYSTNDSRLGGPFFYDDTPVFTAEVSEKHYWRVETKAVYTGKGWEQAVVNYQPLRGASETLYENNVQTENLTAAIQLSGEEQFSFLVYPGQLTSVNAKQENITFEEEIISGKINTYKNDTPTVLMKYDITYDYPEFSIEELQQTSTNYSADKQMYLQLPETLPNRVTELAEEITKEENNPYDKAKAIERYFVNNGYVYETKDVAVPGPEDDYVDQFLFETLKGYCDNFSSSMVVLLRSAGIPARWVKGFTAGDYKDFTEEKTTVYEVTNANAHSWVEAYFPGVGWVPFEPTRGFTNEADFITSYEQSTASSEEKEEEQQLPEEEEEQLESNVENNQAKPLISFSSTWFWVLLLVIFLLAAVIVWKYYKSWIRNYTIARYKRKLNNIETVDIYEKLLWLFRVHGIKRKPDQTLREFAVQIDTMFETNNMKKLTRDYEKILYEGSGNAVKKDEFMELWENLIKKLQS</sequence>
<feature type="compositionally biased region" description="Acidic residues" evidence="1">
    <location>
        <begin position="568"/>
        <end position="583"/>
    </location>
</feature>
<feature type="transmembrane region" description="Helical" evidence="2">
    <location>
        <begin position="114"/>
        <end position="135"/>
    </location>
</feature>
<evidence type="ECO:0000313" key="4">
    <source>
        <dbReference type="EMBL" id="RBW67298.1"/>
    </source>
</evidence>
<dbReference type="Pfam" id="PF01841">
    <property type="entry name" value="Transglut_core"/>
    <property type="match status" value="1"/>
</dbReference>
<feature type="transmembrane region" description="Helical" evidence="2">
    <location>
        <begin position="602"/>
        <end position="622"/>
    </location>
</feature>
<dbReference type="RefSeq" id="WP_113808491.1">
    <property type="nucleotide sequence ID" value="NZ_QOCW01000043.1"/>
</dbReference>
<dbReference type="SMART" id="SM00460">
    <property type="entry name" value="TGc"/>
    <property type="match status" value="1"/>
</dbReference>